<dbReference type="EMBL" id="GL833786">
    <property type="protein sequence ID" value="EGB02126.1"/>
    <property type="molecule type" value="Genomic_DNA"/>
</dbReference>
<dbReference type="AlphaFoldDB" id="F0YRY3"/>
<gene>
    <name evidence="1" type="ORF">AURANDRAFT_69173</name>
</gene>
<reference evidence="1 2" key="1">
    <citation type="journal article" date="2011" name="Proc. Natl. Acad. Sci. U.S.A.">
        <title>Niche of harmful alga Aureococcus anophagefferens revealed through ecogenomics.</title>
        <authorList>
            <person name="Gobler C.J."/>
            <person name="Berry D.L."/>
            <person name="Dyhrman S.T."/>
            <person name="Wilhelm S.W."/>
            <person name="Salamov A."/>
            <person name="Lobanov A.V."/>
            <person name="Zhang Y."/>
            <person name="Collier J.L."/>
            <person name="Wurch L.L."/>
            <person name="Kustka A.B."/>
            <person name="Dill B.D."/>
            <person name="Shah M."/>
            <person name="VerBerkmoes N.C."/>
            <person name="Kuo A."/>
            <person name="Terry A."/>
            <person name="Pangilinan J."/>
            <person name="Lindquist E.A."/>
            <person name="Lucas S."/>
            <person name="Paulsen I.T."/>
            <person name="Hattenrath-Lehmann T.K."/>
            <person name="Talmage S.C."/>
            <person name="Walker E.A."/>
            <person name="Koch F."/>
            <person name="Burson A.M."/>
            <person name="Marcoval M.A."/>
            <person name="Tang Y.Z."/>
            <person name="Lecleir G.R."/>
            <person name="Coyne K.J."/>
            <person name="Berg G.M."/>
            <person name="Bertrand E.M."/>
            <person name="Saito M.A."/>
            <person name="Gladyshev V.N."/>
            <person name="Grigoriev I.V."/>
        </authorList>
    </citation>
    <scope>NUCLEOTIDE SEQUENCE [LARGE SCALE GENOMIC DNA]</scope>
    <source>
        <strain evidence="2">CCMP 1984</strain>
    </source>
</reference>
<dbReference type="GeneID" id="20227293"/>
<dbReference type="Proteomes" id="UP000002729">
    <property type="component" value="Unassembled WGS sequence"/>
</dbReference>
<dbReference type="InParanoid" id="F0YRY3"/>
<proteinExistence type="predicted"/>
<sequence length="204" mass="20732">SLRGFALDAAPLDVARTVVEAHWRLDDWAHCVHVVEPRAEATEPADAAGSDGDACAVAVIDSECFGGSLLNRRVLPALRQLRNVGLLRWGGCRAVVPQRARLVAALAVVGAPPVALPSGATLDVSALDGLDAADAHASLRGGRAVEADLAAALADGTVALVTPPATVFVVDFGVEQLPGPGDARTTTLDFVVAADAPARGALAV</sequence>
<protein>
    <submittedName>
        <fullName evidence="1">Uncharacterized protein</fullName>
    </submittedName>
</protein>
<organism evidence="2">
    <name type="scientific">Aureococcus anophagefferens</name>
    <name type="common">Harmful bloom alga</name>
    <dbReference type="NCBI Taxonomy" id="44056"/>
    <lineage>
        <taxon>Eukaryota</taxon>
        <taxon>Sar</taxon>
        <taxon>Stramenopiles</taxon>
        <taxon>Ochrophyta</taxon>
        <taxon>Pelagophyceae</taxon>
        <taxon>Pelagomonadales</taxon>
        <taxon>Pelagomonadaceae</taxon>
        <taxon>Aureococcus</taxon>
    </lineage>
</organism>
<keyword evidence="2" id="KW-1185">Reference proteome</keyword>
<dbReference type="RefSeq" id="XP_009043175.1">
    <property type="nucleotide sequence ID" value="XM_009044927.1"/>
</dbReference>
<evidence type="ECO:0000313" key="1">
    <source>
        <dbReference type="EMBL" id="EGB02126.1"/>
    </source>
</evidence>
<feature type="non-terminal residue" evidence="1">
    <location>
        <position position="1"/>
    </location>
</feature>
<name>F0YRY3_AURAN</name>
<accession>F0YRY3</accession>
<evidence type="ECO:0000313" key="2">
    <source>
        <dbReference type="Proteomes" id="UP000002729"/>
    </source>
</evidence>
<feature type="non-terminal residue" evidence="1">
    <location>
        <position position="204"/>
    </location>
</feature>
<dbReference type="KEGG" id="aaf:AURANDRAFT_69173"/>